<dbReference type="Pfam" id="PF26016">
    <property type="entry name" value="ExoI_C"/>
    <property type="match status" value="1"/>
</dbReference>
<dbReference type="InterPro" id="IPR012337">
    <property type="entry name" value="RNaseH-like_sf"/>
</dbReference>
<dbReference type="EC" id="3.1.11.1" evidence="2 14"/>
<proteinExistence type="predicted"/>
<evidence type="ECO:0000256" key="15">
    <source>
        <dbReference type="PIRSR" id="PIRSR000977-1"/>
    </source>
</evidence>
<dbReference type="OrthoDB" id="9763470at2"/>
<dbReference type="FunFam" id="3.30.420.10:FF:000033">
    <property type="entry name" value="Exodeoxyribonuclease I"/>
    <property type="match status" value="1"/>
</dbReference>
<dbReference type="AlphaFoldDB" id="A0A455TAR8"/>
<evidence type="ECO:0000256" key="10">
    <source>
        <dbReference type="ARBA" id="ARBA00023125"/>
    </source>
</evidence>
<feature type="binding site" evidence="16">
    <location>
        <position position="11"/>
    </location>
    <ligand>
        <name>Mg(2+)</name>
        <dbReference type="ChEBI" id="CHEBI:18420"/>
        <label>1</label>
    </ligand>
</feature>
<dbReference type="PROSITE" id="PS51785">
    <property type="entry name" value="EXOI_C"/>
    <property type="match status" value="1"/>
</dbReference>
<keyword evidence="20" id="KW-1185">Reference proteome</keyword>
<dbReference type="InterPro" id="IPR034747">
    <property type="entry name" value="EXOI_SH3"/>
</dbReference>
<evidence type="ECO:0000256" key="1">
    <source>
        <dbReference type="ARBA" id="ARBA00000563"/>
    </source>
</evidence>
<evidence type="ECO:0000256" key="4">
    <source>
        <dbReference type="ARBA" id="ARBA00022722"/>
    </source>
</evidence>
<evidence type="ECO:0000256" key="12">
    <source>
        <dbReference type="ARBA" id="ARBA00046035"/>
    </source>
</evidence>
<evidence type="ECO:0000313" key="19">
    <source>
        <dbReference type="EMBL" id="BBI01426.1"/>
    </source>
</evidence>
<protein>
    <recommendedName>
        <fullName evidence="3 14">Exodeoxyribonuclease I</fullName>
        <ecNumber evidence="2 14">3.1.11.1</ecNumber>
    </recommendedName>
</protein>
<dbReference type="InterPro" id="IPR023607">
    <property type="entry name" value="Exodeoxyribonuclease_I"/>
</dbReference>
<dbReference type="SUPFAM" id="SSF53098">
    <property type="entry name" value="Ribonuclease H-like"/>
    <property type="match status" value="1"/>
</dbReference>
<comment type="function">
    <text evidence="12">Degrades single-stranded DNA (ssDNA) in a highly processive manner. Also functions as a DNA deoxyribophosphodiesterase that releases deoxyribose-phosphate moieties following the cleavage of DNA at an apurinic/apyrimidinic (AP) site by either an AP endonuclease or AP lyase.</text>
</comment>
<evidence type="ECO:0000256" key="3">
    <source>
        <dbReference type="ARBA" id="ARBA00019900"/>
    </source>
</evidence>
<evidence type="ECO:0000256" key="8">
    <source>
        <dbReference type="ARBA" id="ARBA00022839"/>
    </source>
</evidence>
<evidence type="ECO:0000259" key="18">
    <source>
        <dbReference type="PROSITE" id="PS51785"/>
    </source>
</evidence>
<dbReference type="Pfam" id="PF08411">
    <property type="entry name" value="ExoI_SH3"/>
    <property type="match status" value="1"/>
</dbReference>
<evidence type="ECO:0000256" key="16">
    <source>
        <dbReference type="PIRSR" id="PIRSR000977-2"/>
    </source>
</evidence>
<keyword evidence="6 14" id="KW-0227">DNA damage</keyword>
<feature type="domain" description="ExoI SH3-like" evidence="17">
    <location>
        <begin position="198"/>
        <end position="346"/>
    </location>
</feature>
<feature type="binding site" evidence="16">
    <location>
        <position position="13"/>
    </location>
    <ligand>
        <name>Mg(2+)</name>
        <dbReference type="ChEBI" id="CHEBI:18420"/>
        <label>2</label>
    </ligand>
</feature>
<keyword evidence="4 14" id="KW-0540">Nuclease</keyword>
<dbReference type="Pfam" id="PF00929">
    <property type="entry name" value="RNase_T"/>
    <property type="match status" value="1"/>
</dbReference>
<keyword evidence="10" id="KW-0238">DNA-binding</keyword>
<gene>
    <name evidence="19" type="primary">sbcB</name>
    <name evidence="19" type="ORF">BUCNMO_423</name>
</gene>
<dbReference type="EMBL" id="AP019379">
    <property type="protein sequence ID" value="BBI01426.1"/>
    <property type="molecule type" value="Genomic_DNA"/>
</dbReference>
<dbReference type="Gene3D" id="1.10.287.1240">
    <property type="match status" value="1"/>
</dbReference>
<dbReference type="RefSeq" id="WP_158345214.1">
    <property type="nucleotide sequence ID" value="NZ_AP019379.1"/>
</dbReference>
<evidence type="ECO:0000256" key="11">
    <source>
        <dbReference type="ARBA" id="ARBA00023204"/>
    </source>
</evidence>
<dbReference type="InterPro" id="IPR038649">
    <property type="entry name" value="EXOI_SH3_sf"/>
</dbReference>
<accession>A0A455TAR8</accession>
<evidence type="ECO:0000256" key="6">
    <source>
        <dbReference type="ARBA" id="ARBA00022763"/>
    </source>
</evidence>
<dbReference type="InterPro" id="IPR036397">
    <property type="entry name" value="RNaseH_sf"/>
</dbReference>
<dbReference type="GO" id="GO:0046872">
    <property type="term" value="F:metal ion binding"/>
    <property type="evidence" value="ECO:0007669"/>
    <property type="project" value="UniProtKB-KW"/>
</dbReference>
<evidence type="ECO:0000256" key="13">
    <source>
        <dbReference type="ARBA" id="ARBA00046792"/>
    </source>
</evidence>
<feature type="domain" description="ExoI C-terminal" evidence="18">
    <location>
        <begin position="350"/>
        <end position="466"/>
    </location>
</feature>
<comment type="cofactor">
    <cofactor evidence="16">
        <name>Mg(2+)</name>
        <dbReference type="ChEBI" id="CHEBI:18420"/>
    </cofactor>
    <text evidence="16">Binds 2 Mg(2+) ions per monomer.</text>
</comment>
<dbReference type="GO" id="GO:0006281">
    <property type="term" value="P:DNA repair"/>
    <property type="evidence" value="ECO:0007669"/>
    <property type="project" value="UniProtKB-KW"/>
</dbReference>
<feature type="binding site" evidence="15">
    <location>
        <position position="161"/>
    </location>
    <ligand>
        <name>substrate</name>
    </ligand>
</feature>
<dbReference type="PIRSF" id="PIRSF000977">
    <property type="entry name" value="Exodeoxyribonuclease_I"/>
    <property type="match status" value="1"/>
</dbReference>
<keyword evidence="11 14" id="KW-0234">DNA repair</keyword>
<reference evidence="19 20" key="1">
    <citation type="journal article" date="2019" name="Proc. Natl. Acad. Sci. U.S.A.">
        <title>Exaggeration and cooption of innate immunity for social defense.</title>
        <authorList>
            <person name="Kutsukake M."/>
            <person name="Moriyama M."/>
            <person name="Shigenobu S."/>
            <person name="Meng X.-Y."/>
            <person name="Nikoh N."/>
            <person name="Noda C."/>
            <person name="Kobayashi S."/>
            <person name="Fukatsu T."/>
        </authorList>
    </citation>
    <scope>NUCLEOTIDE SEQUENCE [LARGE SCALE GENOMIC DNA]</scope>
    <source>
        <strain evidence="19 20">Nmo</strain>
    </source>
</reference>
<evidence type="ECO:0000259" key="17">
    <source>
        <dbReference type="PROSITE" id="PS51784"/>
    </source>
</evidence>
<dbReference type="GO" id="GO:0008310">
    <property type="term" value="F:single-stranded DNA 3'-5' DNA exonuclease activity"/>
    <property type="evidence" value="ECO:0007669"/>
    <property type="project" value="UniProtKB-EC"/>
</dbReference>
<dbReference type="Gene3D" id="3.30.420.10">
    <property type="entry name" value="Ribonuclease H-like superfamily/Ribonuclease H"/>
    <property type="match status" value="1"/>
</dbReference>
<comment type="subunit">
    <text evidence="13">Monomer. Interacts with ssb (via C-terminus); this interaction stimulates the exonuclease activity by recruiting the enzyme to its substrate.</text>
</comment>
<keyword evidence="8 14" id="KW-0269">Exonuclease</keyword>
<dbReference type="Gene3D" id="1.20.1280.70">
    <property type="entry name" value="Exonuclease ExoI, domain 3"/>
    <property type="match status" value="1"/>
</dbReference>
<name>A0A455TAR8_9GAMM</name>
<evidence type="ECO:0000256" key="14">
    <source>
        <dbReference type="PIRNR" id="PIRNR000977"/>
    </source>
</evidence>
<dbReference type="NCBIfam" id="NF008746">
    <property type="entry name" value="PRK11779.1"/>
    <property type="match status" value="1"/>
</dbReference>
<keyword evidence="9 16" id="KW-0460">Magnesium</keyword>
<feature type="binding site" evidence="16">
    <location>
        <position position="182"/>
    </location>
    <ligand>
        <name>Mg(2+)</name>
        <dbReference type="ChEBI" id="CHEBI:18420"/>
        <label>2</label>
    </ligand>
</feature>
<evidence type="ECO:0000256" key="7">
    <source>
        <dbReference type="ARBA" id="ARBA00022801"/>
    </source>
</evidence>
<dbReference type="InterPro" id="IPR058561">
    <property type="entry name" value="Exonuc_1_C"/>
</dbReference>
<dbReference type="PROSITE" id="PS51784">
    <property type="entry name" value="EXOI_SH3"/>
    <property type="match status" value="1"/>
</dbReference>
<keyword evidence="7 14" id="KW-0378">Hydrolase</keyword>
<dbReference type="InterPro" id="IPR013520">
    <property type="entry name" value="Ribonucl_H"/>
</dbReference>
<dbReference type="GO" id="GO:0003677">
    <property type="term" value="F:DNA binding"/>
    <property type="evidence" value="ECO:0007669"/>
    <property type="project" value="UniProtKB-KW"/>
</dbReference>
<dbReference type="Proteomes" id="UP000317544">
    <property type="component" value="Chromosome"/>
</dbReference>
<dbReference type="CDD" id="cd06138">
    <property type="entry name" value="ExoI_N"/>
    <property type="match status" value="1"/>
</dbReference>
<evidence type="ECO:0000256" key="5">
    <source>
        <dbReference type="ARBA" id="ARBA00022723"/>
    </source>
</evidence>
<organism evidence="19 20">
    <name type="scientific">Buchnera aphidicola</name>
    <name type="common">Nipponaphis monzeni</name>
    <dbReference type="NCBI Taxonomy" id="2495405"/>
    <lineage>
        <taxon>Bacteria</taxon>
        <taxon>Pseudomonadati</taxon>
        <taxon>Pseudomonadota</taxon>
        <taxon>Gammaproteobacteria</taxon>
        <taxon>Enterobacterales</taxon>
        <taxon>Erwiniaceae</taxon>
        <taxon>Buchnera</taxon>
    </lineage>
</organism>
<dbReference type="Gene3D" id="3.30.1520.20">
    <property type="entry name" value="Exonuclease ExoI, domain 2"/>
    <property type="match status" value="1"/>
</dbReference>
<dbReference type="InterPro" id="IPR013620">
    <property type="entry name" value="Exonuc_1_SH3"/>
</dbReference>
<sequence>MKKLCTFIFYDYETFGLHTALDKPAQFSSVSTDFYFNVIDKEKVLYCYPPIDYFPNLESVLLTGITPIYTRKIGVNEAIFSKKISYIFNKPNSCILGYNNINFDDEFTRNIFYRNLIDPYSWSWKNNNSRWDILILLRSCYVLRPEILKWFKNSKGIVSFKLQDITYINNIYHRNMHDATSDVYATIEIAKLIRRANPKFFNFLFRYRLKKETIQLVMSNNKNIFLYISNFFGYKCNYMGIITIIDWHIKNKNILIAFDLSKDVFELIKYFNINQKSILDNKKLFEKGIVFISVNKCPVLLPVIVLRKQDKIRLNINLNYYFRQLIFIKQNSHFFKKIVQKMCEIKNCKTSKNVDLKLYDSFLNFNDSLLIKKIRLMSPMFLSKQLLKFREDRMNEIFFRYKARNFPENLTNAEQLNWKNYCYQYFNFNTLKEYEYLLKKNVLIYNNNIHKFSLLKDMIIYYKNIISKIKN</sequence>
<evidence type="ECO:0000313" key="20">
    <source>
        <dbReference type="Proteomes" id="UP000317544"/>
    </source>
</evidence>
<feature type="binding site" evidence="15">
    <location>
        <position position="13"/>
    </location>
    <ligand>
        <name>substrate</name>
    </ligand>
</feature>
<comment type="catalytic activity">
    <reaction evidence="1 14">
        <text>Exonucleolytic cleavage in the 3'- to 5'-direction to yield nucleoside 5'-phosphates.</text>
        <dbReference type="EC" id="3.1.11.1"/>
    </reaction>
</comment>
<keyword evidence="5 16" id="KW-0479">Metal-binding</keyword>
<evidence type="ECO:0000256" key="9">
    <source>
        <dbReference type="ARBA" id="ARBA00022842"/>
    </source>
</evidence>
<evidence type="ECO:0000256" key="2">
    <source>
        <dbReference type="ARBA" id="ARBA00012108"/>
    </source>
</evidence>